<feature type="non-terminal residue" evidence="1">
    <location>
        <position position="1"/>
    </location>
</feature>
<evidence type="ECO:0000313" key="1">
    <source>
        <dbReference type="EMBL" id="GAH97656.1"/>
    </source>
</evidence>
<accession>X1JSE0</accession>
<dbReference type="AlphaFoldDB" id="X1JSE0"/>
<gene>
    <name evidence="1" type="ORF">S06H3_01511</name>
</gene>
<name>X1JSE0_9ZZZZ</name>
<organism evidence="1">
    <name type="scientific">marine sediment metagenome</name>
    <dbReference type="NCBI Taxonomy" id="412755"/>
    <lineage>
        <taxon>unclassified sequences</taxon>
        <taxon>metagenomes</taxon>
        <taxon>ecological metagenomes</taxon>
    </lineage>
</organism>
<comment type="caution">
    <text evidence="1">The sequence shown here is derived from an EMBL/GenBank/DDBJ whole genome shotgun (WGS) entry which is preliminary data.</text>
</comment>
<dbReference type="EMBL" id="BARV01000383">
    <property type="protein sequence ID" value="GAH97656.1"/>
    <property type="molecule type" value="Genomic_DNA"/>
</dbReference>
<proteinExistence type="predicted"/>
<protein>
    <submittedName>
        <fullName evidence="1">Uncharacterized protein</fullName>
    </submittedName>
</protein>
<sequence length="38" mass="4261">SRKDCIDAIKATEDFLKKAKKSSFKATGEIKEKIYLGV</sequence>
<reference evidence="1" key="1">
    <citation type="journal article" date="2014" name="Front. Microbiol.">
        <title>High frequency of phylogenetically diverse reductive dehalogenase-homologous genes in deep subseafloor sedimentary metagenomes.</title>
        <authorList>
            <person name="Kawai M."/>
            <person name="Futagami T."/>
            <person name="Toyoda A."/>
            <person name="Takaki Y."/>
            <person name="Nishi S."/>
            <person name="Hori S."/>
            <person name="Arai W."/>
            <person name="Tsubouchi T."/>
            <person name="Morono Y."/>
            <person name="Uchiyama I."/>
            <person name="Ito T."/>
            <person name="Fujiyama A."/>
            <person name="Inagaki F."/>
            <person name="Takami H."/>
        </authorList>
    </citation>
    <scope>NUCLEOTIDE SEQUENCE</scope>
    <source>
        <strain evidence="1">Expedition CK06-06</strain>
    </source>
</reference>